<proteinExistence type="predicted"/>
<gene>
    <name evidence="1" type="ORF">Cni_G01378</name>
</gene>
<evidence type="ECO:0000313" key="1">
    <source>
        <dbReference type="EMBL" id="WOK92687.1"/>
    </source>
</evidence>
<accession>A0AAQ3JP72</accession>
<dbReference type="EMBL" id="CP136890">
    <property type="protein sequence ID" value="WOK92687.1"/>
    <property type="molecule type" value="Genomic_DNA"/>
</dbReference>
<keyword evidence="2" id="KW-1185">Reference proteome</keyword>
<dbReference type="PANTHER" id="PTHR33320">
    <property type="entry name" value="METHIONYL-TRNA SYNTHETASE"/>
    <property type="match status" value="1"/>
</dbReference>
<sequence>MCFVCGAEEKVLGSEKAPGNCPYCGGAVVATDVESSWTLCCLPLCRTIKRKLFAENSASIFVLNDEALVSSTWTIPKSRSTTCPSLFTNRITTVICSLSAISRASSTKIENNESPSS</sequence>
<evidence type="ECO:0000313" key="2">
    <source>
        <dbReference type="Proteomes" id="UP001327560"/>
    </source>
</evidence>
<organism evidence="1 2">
    <name type="scientific">Canna indica</name>
    <name type="common">Indian-shot</name>
    <dbReference type="NCBI Taxonomy" id="4628"/>
    <lineage>
        <taxon>Eukaryota</taxon>
        <taxon>Viridiplantae</taxon>
        <taxon>Streptophyta</taxon>
        <taxon>Embryophyta</taxon>
        <taxon>Tracheophyta</taxon>
        <taxon>Spermatophyta</taxon>
        <taxon>Magnoliopsida</taxon>
        <taxon>Liliopsida</taxon>
        <taxon>Zingiberales</taxon>
        <taxon>Cannaceae</taxon>
        <taxon>Canna</taxon>
    </lineage>
</organism>
<name>A0AAQ3JP72_9LILI</name>
<reference evidence="1 2" key="1">
    <citation type="submission" date="2023-10" db="EMBL/GenBank/DDBJ databases">
        <title>Chromosome-scale genome assembly provides insights into flower coloration mechanisms of Canna indica.</title>
        <authorList>
            <person name="Li C."/>
        </authorList>
    </citation>
    <scope>NUCLEOTIDE SEQUENCE [LARGE SCALE GENOMIC DNA]</scope>
    <source>
        <tissue evidence="1">Flower</tissue>
    </source>
</reference>
<protein>
    <submittedName>
        <fullName evidence="1">Uncharacterized protein</fullName>
    </submittedName>
</protein>
<dbReference type="AlphaFoldDB" id="A0AAQ3JP72"/>
<dbReference type="Proteomes" id="UP001327560">
    <property type="component" value="Chromosome 1"/>
</dbReference>
<dbReference type="PANTHER" id="PTHR33320:SF30">
    <property type="entry name" value="OS04G0606200 PROTEIN"/>
    <property type="match status" value="1"/>
</dbReference>